<dbReference type="Pfam" id="PF00782">
    <property type="entry name" value="DSPc"/>
    <property type="match status" value="1"/>
</dbReference>
<accession>A0A151ZJP2</accession>
<evidence type="ECO:0000256" key="6">
    <source>
        <dbReference type="SAM" id="MobiDB-lite"/>
    </source>
</evidence>
<evidence type="ECO:0000259" key="8">
    <source>
        <dbReference type="PROSITE" id="PS50056"/>
    </source>
</evidence>
<dbReference type="InParanoid" id="A0A151ZJP2"/>
<dbReference type="STRING" id="361077.A0A151ZJP2"/>
<keyword evidence="3" id="KW-0378">Hydrolase</keyword>
<dbReference type="EC" id="3.1.3.48" evidence="2"/>
<dbReference type="OrthoDB" id="21299at2759"/>
<feature type="region of interest" description="Disordered" evidence="6">
    <location>
        <begin position="158"/>
        <end position="188"/>
    </location>
</feature>
<dbReference type="GO" id="GO:0008330">
    <property type="term" value="F:protein tyrosine/threonine phosphatase activity"/>
    <property type="evidence" value="ECO:0007669"/>
    <property type="project" value="TreeGrafter"/>
</dbReference>
<dbReference type="GO" id="GO:0005737">
    <property type="term" value="C:cytoplasm"/>
    <property type="evidence" value="ECO:0007669"/>
    <property type="project" value="TreeGrafter"/>
</dbReference>
<organism evidence="9 10">
    <name type="scientific">Tieghemostelium lacteum</name>
    <name type="common">Slime mold</name>
    <name type="synonym">Dictyostelium lacteum</name>
    <dbReference type="NCBI Taxonomy" id="361077"/>
    <lineage>
        <taxon>Eukaryota</taxon>
        <taxon>Amoebozoa</taxon>
        <taxon>Evosea</taxon>
        <taxon>Eumycetozoa</taxon>
        <taxon>Dictyostelia</taxon>
        <taxon>Dictyosteliales</taxon>
        <taxon>Raperosteliaceae</taxon>
        <taxon>Tieghemostelium</taxon>
    </lineage>
</organism>
<dbReference type="GO" id="GO:0017017">
    <property type="term" value="F:MAP kinase tyrosine/serine/threonine phosphatase activity"/>
    <property type="evidence" value="ECO:0007669"/>
    <property type="project" value="TreeGrafter"/>
</dbReference>
<feature type="compositionally biased region" description="Basic residues" evidence="6">
    <location>
        <begin position="171"/>
        <end position="186"/>
    </location>
</feature>
<evidence type="ECO:0000256" key="2">
    <source>
        <dbReference type="ARBA" id="ARBA00013064"/>
    </source>
</evidence>
<feature type="domain" description="Tyrosine specific protein phosphatases" evidence="8">
    <location>
        <begin position="286"/>
        <end position="341"/>
    </location>
</feature>
<keyword evidence="10" id="KW-1185">Reference proteome</keyword>
<evidence type="ECO:0000256" key="1">
    <source>
        <dbReference type="ARBA" id="ARBA00008601"/>
    </source>
</evidence>
<comment type="similarity">
    <text evidence="1">Belongs to the protein-tyrosine phosphatase family. Non-receptor class dual specificity subfamily.</text>
</comment>
<comment type="catalytic activity">
    <reaction evidence="5">
        <text>O-phospho-L-seryl-[protein] + H2O = L-seryl-[protein] + phosphate</text>
        <dbReference type="Rhea" id="RHEA:20629"/>
        <dbReference type="Rhea" id="RHEA-COMP:9863"/>
        <dbReference type="Rhea" id="RHEA-COMP:11604"/>
        <dbReference type="ChEBI" id="CHEBI:15377"/>
        <dbReference type="ChEBI" id="CHEBI:29999"/>
        <dbReference type="ChEBI" id="CHEBI:43474"/>
        <dbReference type="ChEBI" id="CHEBI:83421"/>
        <dbReference type="EC" id="3.1.3.16"/>
    </reaction>
</comment>
<dbReference type="PROSITE" id="PS00383">
    <property type="entry name" value="TYR_PHOSPHATASE_1"/>
    <property type="match status" value="1"/>
</dbReference>
<keyword evidence="4" id="KW-0904">Protein phosphatase</keyword>
<dbReference type="SUPFAM" id="SSF52799">
    <property type="entry name" value="(Phosphotyrosine protein) phosphatases II"/>
    <property type="match status" value="1"/>
</dbReference>
<dbReference type="InterPro" id="IPR016130">
    <property type="entry name" value="Tyr_Pase_AS"/>
</dbReference>
<evidence type="ECO:0000256" key="5">
    <source>
        <dbReference type="ARBA" id="ARBA00047761"/>
    </source>
</evidence>
<gene>
    <name evidence="9" type="ORF">DLAC_04513</name>
</gene>
<dbReference type="InterPro" id="IPR000340">
    <property type="entry name" value="Dual-sp_phosphatase_cat-dom"/>
</dbReference>
<dbReference type="GO" id="GO:0004722">
    <property type="term" value="F:protein serine/threonine phosphatase activity"/>
    <property type="evidence" value="ECO:0007669"/>
    <property type="project" value="UniProtKB-EC"/>
</dbReference>
<sequence>MFKEGLDGEYWKLQSNKRERKPLFSFPIVNGRTAAIPTNNIVESSSSSEIPVITNKKQITSKANIKREETISLDKKESTSTLVRKSKDFPVPPHSEIIIRNSIGDYHINGIKFESTRIIVPIASFVNSHPELLEDISRNQFNNTYIDIENTDDIPPTQEIVSSCNNTSTTKTKRKSKKSAKKKKRVTKAEDIEEGISRSNSLPVNFQSRIIPKDYDLSVGYKVFKDCNIWVGGKAALENREWVEKENVKSFVNVTNEVSIPHYLNNENYRTLRIKVSDSESEPLYQYFQQTIDFIQDSFNKDPNASVLIHCKEGRSRSTTIAIVYGMKILSLSLKESYENVAQACPRININVGFLFQLMNFEKSISGDGKNSIDFFSSNLRRTSSYSH</sequence>
<evidence type="ECO:0000259" key="7">
    <source>
        <dbReference type="PROSITE" id="PS50054"/>
    </source>
</evidence>
<dbReference type="PANTHER" id="PTHR10159">
    <property type="entry name" value="DUAL SPECIFICITY PROTEIN PHOSPHATASE"/>
    <property type="match status" value="1"/>
</dbReference>
<evidence type="ECO:0000256" key="4">
    <source>
        <dbReference type="ARBA" id="ARBA00022912"/>
    </source>
</evidence>
<evidence type="ECO:0000313" key="9">
    <source>
        <dbReference type="EMBL" id="KYQ94218.1"/>
    </source>
</evidence>
<proteinExistence type="inferred from homology"/>
<dbReference type="InterPro" id="IPR000387">
    <property type="entry name" value="Tyr_Pase_dom"/>
</dbReference>
<dbReference type="CDD" id="cd14498">
    <property type="entry name" value="DSP"/>
    <property type="match status" value="1"/>
</dbReference>
<dbReference type="EMBL" id="LODT01000022">
    <property type="protein sequence ID" value="KYQ94218.1"/>
    <property type="molecule type" value="Genomic_DNA"/>
</dbReference>
<dbReference type="PROSITE" id="PS50056">
    <property type="entry name" value="TYR_PHOSPHATASE_2"/>
    <property type="match status" value="1"/>
</dbReference>
<dbReference type="GO" id="GO:0033550">
    <property type="term" value="F:MAP kinase tyrosine phosphatase activity"/>
    <property type="evidence" value="ECO:0007669"/>
    <property type="project" value="TreeGrafter"/>
</dbReference>
<dbReference type="Proteomes" id="UP000076078">
    <property type="component" value="Unassembled WGS sequence"/>
</dbReference>
<evidence type="ECO:0000256" key="3">
    <source>
        <dbReference type="ARBA" id="ARBA00022801"/>
    </source>
</evidence>
<feature type="domain" description="Tyrosine-protein phosphatase" evidence="7">
    <location>
        <begin position="221"/>
        <end position="367"/>
    </location>
</feature>
<dbReference type="PROSITE" id="PS50054">
    <property type="entry name" value="TYR_PHOSPHATASE_DUAL"/>
    <property type="match status" value="1"/>
</dbReference>
<dbReference type="InterPro" id="IPR029021">
    <property type="entry name" value="Prot-tyrosine_phosphatase-like"/>
</dbReference>
<protein>
    <recommendedName>
        <fullName evidence="2">protein-tyrosine-phosphatase</fullName>
        <ecNumber evidence="2">3.1.3.48</ecNumber>
    </recommendedName>
</protein>
<dbReference type="GO" id="GO:0043409">
    <property type="term" value="P:negative regulation of MAPK cascade"/>
    <property type="evidence" value="ECO:0007669"/>
    <property type="project" value="TreeGrafter"/>
</dbReference>
<feature type="compositionally biased region" description="Low complexity" evidence="6">
    <location>
        <begin position="161"/>
        <end position="170"/>
    </location>
</feature>
<dbReference type="Gene3D" id="3.90.190.10">
    <property type="entry name" value="Protein tyrosine phosphatase superfamily"/>
    <property type="match status" value="1"/>
</dbReference>
<evidence type="ECO:0000313" key="10">
    <source>
        <dbReference type="Proteomes" id="UP000076078"/>
    </source>
</evidence>
<dbReference type="SMART" id="SM00195">
    <property type="entry name" value="DSPc"/>
    <property type="match status" value="1"/>
</dbReference>
<name>A0A151ZJP2_TIELA</name>
<dbReference type="InterPro" id="IPR020422">
    <property type="entry name" value="TYR_PHOSPHATASE_DUAL_dom"/>
</dbReference>
<dbReference type="AlphaFoldDB" id="A0A151ZJP2"/>
<comment type="caution">
    <text evidence="9">The sequence shown here is derived from an EMBL/GenBank/DDBJ whole genome shotgun (WGS) entry which is preliminary data.</text>
</comment>
<reference evidence="9 10" key="1">
    <citation type="submission" date="2015-12" db="EMBL/GenBank/DDBJ databases">
        <title>Dictyostelia acquired genes for synthesis and detection of signals that induce cell-type specialization by lateral gene transfer from prokaryotes.</title>
        <authorList>
            <person name="Gloeckner G."/>
            <person name="Schaap P."/>
        </authorList>
    </citation>
    <scope>NUCLEOTIDE SEQUENCE [LARGE SCALE GENOMIC DNA]</scope>
    <source>
        <strain evidence="9 10">TK</strain>
    </source>
</reference>
<dbReference type="PANTHER" id="PTHR10159:SF414">
    <property type="entry name" value="PROTEIN-TYROSINE-PHOSPHATASE-RELATED"/>
    <property type="match status" value="1"/>
</dbReference>